<dbReference type="KEGG" id="pce:PECL_190"/>
<dbReference type="STRING" id="701521.PECL_190"/>
<evidence type="ECO:0000313" key="3">
    <source>
        <dbReference type="Proteomes" id="UP000005444"/>
    </source>
</evidence>
<dbReference type="Proteomes" id="UP000005444">
    <property type="component" value="Chromosome"/>
</dbReference>
<organism evidence="2 3">
    <name type="scientific">Pediococcus claussenii (strain ATCC BAA-344 / DSM 14800 / JCM 18046 / KCTC 3811 / LMG 21948 / P06)</name>
    <dbReference type="NCBI Taxonomy" id="701521"/>
    <lineage>
        <taxon>Bacteria</taxon>
        <taxon>Bacillati</taxon>
        <taxon>Bacillota</taxon>
        <taxon>Bacilli</taxon>
        <taxon>Lactobacillales</taxon>
        <taxon>Lactobacillaceae</taxon>
        <taxon>Pediococcus</taxon>
    </lineage>
</organism>
<dbReference type="RefSeq" id="WP_014214711.1">
    <property type="nucleotide sequence ID" value="NC_016605.1"/>
</dbReference>
<name>G8PA74_PEDCP</name>
<dbReference type="Gene3D" id="1.10.1660.10">
    <property type="match status" value="1"/>
</dbReference>
<keyword evidence="3" id="KW-1185">Reference proteome</keyword>
<dbReference type="EMBL" id="CP003137">
    <property type="protein sequence ID" value="AEV94513.1"/>
    <property type="molecule type" value="Genomic_DNA"/>
</dbReference>
<dbReference type="AlphaFoldDB" id="G8PA74"/>
<evidence type="ECO:0000259" key="1">
    <source>
        <dbReference type="SMART" id="SM00422"/>
    </source>
</evidence>
<dbReference type="eggNOG" id="COG0789">
    <property type="taxonomic scope" value="Bacteria"/>
</dbReference>
<dbReference type="Pfam" id="PF13411">
    <property type="entry name" value="MerR_1"/>
    <property type="match status" value="1"/>
</dbReference>
<proteinExistence type="predicted"/>
<dbReference type="HOGENOM" id="CLU_119478_0_0_9"/>
<protein>
    <submittedName>
        <fullName evidence="2">Transcriptional regulator</fullName>
    </submittedName>
</protein>
<dbReference type="GO" id="GO:0006355">
    <property type="term" value="P:regulation of DNA-templated transcription"/>
    <property type="evidence" value="ECO:0007669"/>
    <property type="project" value="InterPro"/>
</dbReference>
<feature type="domain" description="HTH merR-type" evidence="1">
    <location>
        <begin position="24"/>
        <end position="92"/>
    </location>
</feature>
<dbReference type="GO" id="GO:0003677">
    <property type="term" value="F:DNA binding"/>
    <property type="evidence" value="ECO:0007669"/>
    <property type="project" value="InterPro"/>
</dbReference>
<dbReference type="CDD" id="cd01105">
    <property type="entry name" value="HTH_GlnR-like"/>
    <property type="match status" value="1"/>
</dbReference>
<gene>
    <name evidence="2" type="ordered locus">PECL_190</name>
</gene>
<accession>G8PA74</accession>
<evidence type="ECO:0000313" key="2">
    <source>
        <dbReference type="EMBL" id="AEV94513.1"/>
    </source>
</evidence>
<dbReference type="InterPro" id="IPR009061">
    <property type="entry name" value="DNA-bd_dom_put_sf"/>
</dbReference>
<dbReference type="PATRIC" id="fig|701521.8.peg.179"/>
<reference evidence="2 3" key="1">
    <citation type="journal article" date="2012" name="J. Bacteriol.">
        <title>Complete Genome Sequence of the Beer Spoilage Organism Pediococcus claussenii ATCC BAA-344T.</title>
        <authorList>
            <person name="Pittet V."/>
            <person name="Abegunde T."/>
            <person name="Marfleet T."/>
            <person name="Haakensen M."/>
            <person name="Morrow K."/>
            <person name="Jayaprakash T."/>
            <person name="Schroeder K."/>
            <person name="Trost B."/>
            <person name="Byrns S."/>
            <person name="Bergsveinson J."/>
            <person name="Kusalik A."/>
            <person name="Ziola B."/>
        </authorList>
    </citation>
    <scope>NUCLEOTIDE SEQUENCE [LARGE SCALE GENOMIC DNA]</scope>
    <source>
        <strain evidence="2 3">ATCC BAA-344</strain>
    </source>
</reference>
<dbReference type="SUPFAM" id="SSF46955">
    <property type="entry name" value="Putative DNA-binding domain"/>
    <property type="match status" value="1"/>
</dbReference>
<dbReference type="InterPro" id="IPR000551">
    <property type="entry name" value="MerR-type_HTH_dom"/>
</dbReference>
<dbReference type="SMART" id="SM00422">
    <property type="entry name" value="HTH_MERR"/>
    <property type="match status" value="1"/>
</dbReference>
<sequence>MDMESATERFKRVKFLLNQEALLLSIGDVAKAIGSTTRQLRYWKKKGYINGIQSGTGQRKFNYPEVIRAGVIQGLIEDGYTLSGAVKRSKENDFVFKELRELLSERFNNVYERDDGVEFDLGEIEDCEPNQHLFVVLRNNGKNGFRIGSHD</sequence>